<dbReference type="InterPro" id="IPR003959">
    <property type="entry name" value="ATPase_AAA_core"/>
</dbReference>
<dbReference type="InterPro" id="IPR003593">
    <property type="entry name" value="AAA+_ATPase"/>
</dbReference>
<dbReference type="EMBL" id="ML996121">
    <property type="protein sequence ID" value="KAF2736868.1"/>
    <property type="molecule type" value="Genomic_DNA"/>
</dbReference>
<dbReference type="AlphaFoldDB" id="A0A9P4R4V6"/>
<dbReference type="PANTHER" id="PTHR46411:SF3">
    <property type="entry name" value="AAA+ ATPASE DOMAIN-CONTAINING PROTEIN"/>
    <property type="match status" value="1"/>
</dbReference>
<dbReference type="Pfam" id="PF00004">
    <property type="entry name" value="AAA"/>
    <property type="match status" value="1"/>
</dbReference>
<dbReference type="SUPFAM" id="SSF52540">
    <property type="entry name" value="P-loop containing nucleoside triphosphate hydrolases"/>
    <property type="match status" value="1"/>
</dbReference>
<evidence type="ECO:0000256" key="1">
    <source>
        <dbReference type="SAM" id="MobiDB-lite"/>
    </source>
</evidence>
<feature type="domain" description="AAA+ ATPase" evidence="2">
    <location>
        <begin position="413"/>
        <end position="545"/>
    </location>
</feature>
<dbReference type="Pfam" id="PF22942">
    <property type="entry name" value="DUF7025"/>
    <property type="match status" value="1"/>
</dbReference>
<dbReference type="GO" id="GO:0005524">
    <property type="term" value="F:ATP binding"/>
    <property type="evidence" value="ECO:0007669"/>
    <property type="project" value="InterPro"/>
</dbReference>
<gene>
    <name evidence="3" type="ORF">EJ04DRAFT_462335</name>
</gene>
<dbReference type="Proteomes" id="UP000799444">
    <property type="component" value="Unassembled WGS sequence"/>
</dbReference>
<protein>
    <submittedName>
        <fullName evidence="3">P-loop containing nucleoside triphosphate hydrolase protein</fullName>
    </submittedName>
</protein>
<dbReference type="InterPro" id="IPR054289">
    <property type="entry name" value="DUF7025"/>
</dbReference>
<proteinExistence type="predicted"/>
<dbReference type="InterPro" id="IPR027417">
    <property type="entry name" value="P-loop_NTPase"/>
</dbReference>
<dbReference type="Gene3D" id="3.40.50.300">
    <property type="entry name" value="P-loop containing nucleotide triphosphate hydrolases"/>
    <property type="match status" value="1"/>
</dbReference>
<feature type="region of interest" description="Disordered" evidence="1">
    <location>
        <begin position="628"/>
        <end position="656"/>
    </location>
</feature>
<evidence type="ECO:0000259" key="2">
    <source>
        <dbReference type="SMART" id="SM00382"/>
    </source>
</evidence>
<dbReference type="GO" id="GO:0016887">
    <property type="term" value="F:ATP hydrolysis activity"/>
    <property type="evidence" value="ECO:0007669"/>
    <property type="project" value="InterPro"/>
</dbReference>
<dbReference type="PANTHER" id="PTHR46411">
    <property type="entry name" value="FAMILY ATPASE, PUTATIVE-RELATED"/>
    <property type="match status" value="1"/>
</dbReference>
<organism evidence="3 4">
    <name type="scientific">Polyplosphaeria fusca</name>
    <dbReference type="NCBI Taxonomy" id="682080"/>
    <lineage>
        <taxon>Eukaryota</taxon>
        <taxon>Fungi</taxon>
        <taxon>Dikarya</taxon>
        <taxon>Ascomycota</taxon>
        <taxon>Pezizomycotina</taxon>
        <taxon>Dothideomycetes</taxon>
        <taxon>Pleosporomycetidae</taxon>
        <taxon>Pleosporales</taxon>
        <taxon>Tetraplosphaeriaceae</taxon>
        <taxon>Polyplosphaeria</taxon>
    </lineage>
</organism>
<reference evidence="3" key="1">
    <citation type="journal article" date="2020" name="Stud. Mycol.">
        <title>101 Dothideomycetes genomes: a test case for predicting lifestyles and emergence of pathogens.</title>
        <authorList>
            <person name="Haridas S."/>
            <person name="Albert R."/>
            <person name="Binder M."/>
            <person name="Bloem J."/>
            <person name="Labutti K."/>
            <person name="Salamov A."/>
            <person name="Andreopoulos B."/>
            <person name="Baker S."/>
            <person name="Barry K."/>
            <person name="Bills G."/>
            <person name="Bluhm B."/>
            <person name="Cannon C."/>
            <person name="Castanera R."/>
            <person name="Culley D."/>
            <person name="Daum C."/>
            <person name="Ezra D."/>
            <person name="Gonzalez J."/>
            <person name="Henrissat B."/>
            <person name="Kuo A."/>
            <person name="Liang C."/>
            <person name="Lipzen A."/>
            <person name="Lutzoni F."/>
            <person name="Magnuson J."/>
            <person name="Mondo S."/>
            <person name="Nolan M."/>
            <person name="Ohm R."/>
            <person name="Pangilinan J."/>
            <person name="Park H.-J."/>
            <person name="Ramirez L."/>
            <person name="Alfaro M."/>
            <person name="Sun H."/>
            <person name="Tritt A."/>
            <person name="Yoshinaga Y."/>
            <person name="Zwiers L.-H."/>
            <person name="Turgeon B."/>
            <person name="Goodwin S."/>
            <person name="Spatafora J."/>
            <person name="Crous P."/>
            <person name="Grigoriev I."/>
        </authorList>
    </citation>
    <scope>NUCLEOTIDE SEQUENCE</scope>
    <source>
        <strain evidence="3">CBS 125425</strain>
    </source>
</reference>
<accession>A0A9P4R4V6</accession>
<dbReference type="InterPro" id="IPR056599">
    <property type="entry name" value="AAA_lid_fung"/>
</dbReference>
<sequence>MSQRANSIDSIDGPETVGTACELRIRQQRYDKNGKQVEEIAPSLKIPLGEGADKEYAVVVKQVFDNDHKLDEESVIINSAHLLKAFSKIIGTYPTVAADFTEPFELDSPYQMLYHYWDELASYMEACDDDVARQHLNLLLDFMEMSMGPERKRCDTQLKKGQVDYARLWTIFRPGDTQLRCENGHLWLQKCVKTAYEESKREGKFLEVHCLYTDFDGKNTGEAKFVTKIHQKKYFAAENPAVIQDLIIYPRKFYADDGLEERLSKRGDVFMTLRETCVRQYDGQAGYMKRPPMDFWDPDMALFGTIWLPFKETGRVVIDRKTFQEDNELSQIAISVCPEQLDKTTCPPFVIGYSLAIKEWCRFYIPHIENVSWNDKSLESLVMKKDQKSLLHALVSSHHFPENPRDASKQKGKGLVILLHGSPGSGKTLTAECCAEITQKALFSTSLAELNKENRPWWFERRLSEVLQYATTWKAVVLFDEADVFLEKRKEDAADASERNALVAVFLRHLEYFSGIVFLTTNRVSVFDEAMKSRIHLALGYNPPTLDMRRMLWTKSLITATQDPLEEELEEAIDEFTRVDLNGREIANAVNTALTLARFEKGALQLRHVEQVLKVRRVFDKDLKKMAEEDKRRKSTGVSRQGSILGPMYEDLDRDS</sequence>
<evidence type="ECO:0000313" key="3">
    <source>
        <dbReference type="EMBL" id="KAF2736868.1"/>
    </source>
</evidence>
<evidence type="ECO:0000313" key="4">
    <source>
        <dbReference type="Proteomes" id="UP000799444"/>
    </source>
</evidence>
<dbReference type="Pfam" id="PF23232">
    <property type="entry name" value="AAA_lid_13"/>
    <property type="match status" value="1"/>
</dbReference>
<dbReference type="OrthoDB" id="10042665at2759"/>
<comment type="caution">
    <text evidence="3">The sequence shown here is derived from an EMBL/GenBank/DDBJ whole genome shotgun (WGS) entry which is preliminary data.</text>
</comment>
<dbReference type="SMART" id="SM00382">
    <property type="entry name" value="AAA"/>
    <property type="match status" value="1"/>
</dbReference>
<name>A0A9P4R4V6_9PLEO</name>
<keyword evidence="3" id="KW-0378">Hydrolase</keyword>
<keyword evidence="4" id="KW-1185">Reference proteome</keyword>